<dbReference type="EMBL" id="JBHSON010000042">
    <property type="protein sequence ID" value="MFC5749364.1"/>
    <property type="molecule type" value="Genomic_DNA"/>
</dbReference>
<dbReference type="Pfam" id="PF07179">
    <property type="entry name" value="SseB"/>
    <property type="match status" value="1"/>
</dbReference>
<feature type="compositionally biased region" description="Polar residues" evidence="1">
    <location>
        <begin position="41"/>
        <end position="50"/>
    </location>
</feature>
<feature type="region of interest" description="Disordered" evidence="1">
    <location>
        <begin position="1"/>
        <end position="64"/>
    </location>
</feature>
<gene>
    <name evidence="3" type="ORF">ACFPZN_27400</name>
</gene>
<dbReference type="InterPro" id="IPR009839">
    <property type="entry name" value="SseB_N"/>
</dbReference>
<comment type="caution">
    <text evidence="3">The sequence shown here is derived from an EMBL/GenBank/DDBJ whole genome shotgun (WGS) entry which is preliminary data.</text>
</comment>
<evidence type="ECO:0000259" key="2">
    <source>
        <dbReference type="Pfam" id="PF07179"/>
    </source>
</evidence>
<protein>
    <submittedName>
        <fullName evidence="3">SseB family protein</fullName>
    </submittedName>
</protein>
<organism evidence="3 4">
    <name type="scientific">Actinomadura rugatobispora</name>
    <dbReference type="NCBI Taxonomy" id="1994"/>
    <lineage>
        <taxon>Bacteria</taxon>
        <taxon>Bacillati</taxon>
        <taxon>Actinomycetota</taxon>
        <taxon>Actinomycetes</taxon>
        <taxon>Streptosporangiales</taxon>
        <taxon>Thermomonosporaceae</taxon>
        <taxon>Actinomadura</taxon>
    </lineage>
</organism>
<accession>A0ABW1A596</accession>
<reference evidence="4" key="1">
    <citation type="journal article" date="2019" name="Int. J. Syst. Evol. Microbiol.">
        <title>The Global Catalogue of Microorganisms (GCM) 10K type strain sequencing project: providing services to taxonomists for standard genome sequencing and annotation.</title>
        <authorList>
            <consortium name="The Broad Institute Genomics Platform"/>
            <consortium name="The Broad Institute Genome Sequencing Center for Infectious Disease"/>
            <person name="Wu L."/>
            <person name="Ma J."/>
        </authorList>
    </citation>
    <scope>NUCLEOTIDE SEQUENCE [LARGE SCALE GENOMIC DNA]</scope>
    <source>
        <strain evidence="4">KCTC 42087</strain>
    </source>
</reference>
<feature type="domain" description="SseB protein N-terminal" evidence="2">
    <location>
        <begin position="64"/>
        <end position="144"/>
    </location>
</feature>
<evidence type="ECO:0000313" key="3">
    <source>
        <dbReference type="EMBL" id="MFC5749364.1"/>
    </source>
</evidence>
<dbReference type="RefSeq" id="WP_378285083.1">
    <property type="nucleotide sequence ID" value="NZ_JBHSON010000042.1"/>
</dbReference>
<keyword evidence="4" id="KW-1185">Reference proteome</keyword>
<name>A0ABW1A596_9ACTN</name>
<proteinExistence type="predicted"/>
<evidence type="ECO:0000313" key="4">
    <source>
        <dbReference type="Proteomes" id="UP001596074"/>
    </source>
</evidence>
<sequence length="154" mass="17090">MSRDLGGMLNRSTPFAPTSEDEISKRLESPRPGQAADAKTRPSTLPPESQTTHDDVQEESETAKWEVYVPVAEKPHRDDGPVVVEYEVRETEQGSGAVLVYTSPEILQGELGQFQPMVKVDIIELLHHIHGQVPVVVNPTLKSGVQRRQAEEDQ</sequence>
<evidence type="ECO:0000256" key="1">
    <source>
        <dbReference type="SAM" id="MobiDB-lite"/>
    </source>
</evidence>
<dbReference type="Proteomes" id="UP001596074">
    <property type="component" value="Unassembled WGS sequence"/>
</dbReference>